<dbReference type="Gene3D" id="1.20.1260.10">
    <property type="match status" value="1"/>
</dbReference>
<dbReference type="EMBL" id="DRGL01000037">
    <property type="protein sequence ID" value="HEA21404.1"/>
    <property type="molecule type" value="Genomic_DNA"/>
</dbReference>
<dbReference type="AlphaFoldDB" id="A0A831QQY3"/>
<evidence type="ECO:0008006" key="2">
    <source>
        <dbReference type="Google" id="ProtNLM"/>
    </source>
</evidence>
<protein>
    <recommendedName>
        <fullName evidence="2">DUF2383 domain-containing protein</fullName>
    </recommendedName>
</protein>
<reference evidence="1" key="1">
    <citation type="journal article" date="2020" name="mSystems">
        <title>Genome- and Community-Level Interaction Insights into Carbon Utilization and Element Cycling Functions of Hydrothermarchaeota in Hydrothermal Sediment.</title>
        <authorList>
            <person name="Zhou Z."/>
            <person name="Liu Y."/>
            <person name="Xu W."/>
            <person name="Pan J."/>
            <person name="Luo Z.H."/>
            <person name="Li M."/>
        </authorList>
    </citation>
    <scope>NUCLEOTIDE SEQUENCE [LARGE SCALE GENOMIC DNA]</scope>
    <source>
        <strain evidence="1">HyVt-345</strain>
    </source>
</reference>
<dbReference type="InterPro" id="IPR012347">
    <property type="entry name" value="Ferritin-like"/>
</dbReference>
<organism evidence="1">
    <name type="scientific">Pricia antarctica</name>
    <dbReference type="NCBI Taxonomy" id="641691"/>
    <lineage>
        <taxon>Bacteria</taxon>
        <taxon>Pseudomonadati</taxon>
        <taxon>Bacteroidota</taxon>
        <taxon>Flavobacteriia</taxon>
        <taxon>Flavobacteriales</taxon>
        <taxon>Flavobacteriaceae</taxon>
        <taxon>Pricia</taxon>
    </lineage>
</organism>
<dbReference type="InterPro" id="IPR009078">
    <property type="entry name" value="Ferritin-like_SF"/>
</dbReference>
<evidence type="ECO:0000313" key="1">
    <source>
        <dbReference type="EMBL" id="HEA21404.1"/>
    </source>
</evidence>
<dbReference type="SUPFAM" id="SSF47240">
    <property type="entry name" value="Ferritin-like"/>
    <property type="match status" value="1"/>
</dbReference>
<proteinExistence type="predicted"/>
<accession>A0A831QQY3</accession>
<sequence>MEKNTIDNLNIALTKILDLREAYNELSNTSHKELSEKLKEFAENAKSEAENLTKSISDFGGEVETSERHTDQNAISWVSRPLPNADDVDEVVEFLIKGEKRREEELNEKFSGKDTEREVKNLFMKYKEQNESNLVYLQSVKDSLEKAN</sequence>
<dbReference type="Proteomes" id="UP000886191">
    <property type="component" value="Unassembled WGS sequence"/>
</dbReference>
<comment type="caution">
    <text evidence="1">The sequence shown here is derived from an EMBL/GenBank/DDBJ whole genome shotgun (WGS) entry which is preliminary data.</text>
</comment>
<name>A0A831QQY3_9FLAO</name>
<gene>
    <name evidence="1" type="ORF">ENH87_10840</name>
</gene>